<accession>A0A3N1XYY2</accession>
<name>A0A3N1XYY2_9FIRM</name>
<dbReference type="Gene3D" id="3.40.50.2300">
    <property type="match status" value="1"/>
</dbReference>
<evidence type="ECO:0000256" key="1">
    <source>
        <dbReference type="ARBA" id="ARBA00018672"/>
    </source>
</evidence>
<evidence type="ECO:0000256" key="2">
    <source>
        <dbReference type="ARBA" id="ARBA00023015"/>
    </source>
</evidence>
<evidence type="ECO:0000259" key="7">
    <source>
        <dbReference type="PROSITE" id="PS01124"/>
    </source>
</evidence>
<keyword evidence="6" id="KW-0597">Phosphoprotein</keyword>
<keyword evidence="2" id="KW-0805">Transcription regulation</keyword>
<dbReference type="PANTHER" id="PTHR43280:SF2">
    <property type="entry name" value="HTH-TYPE TRANSCRIPTIONAL REGULATOR EXSA"/>
    <property type="match status" value="1"/>
</dbReference>
<dbReference type="InterPro" id="IPR018062">
    <property type="entry name" value="HTH_AraC-typ_CS"/>
</dbReference>
<dbReference type="AlphaFoldDB" id="A0A3N1XYY2"/>
<dbReference type="GO" id="GO:0043565">
    <property type="term" value="F:sequence-specific DNA binding"/>
    <property type="evidence" value="ECO:0007669"/>
    <property type="project" value="InterPro"/>
</dbReference>
<sequence length="526" mass="60747">MYKILVADEDAQNATIIGRMAEKMARKIKLIEHTASGGETIQKIKELKPDILVLDVKLSGINGIEVVRRIRVFNKKVHIIILTSYSYFELAKEFIGLNVDGYLLKPINTEELLRTLSAVFHKISGEEKEREIAYQKEMDRVTGLKFTEYSLIYSLLFNGDYQSSIGLYTNLLGLESEGYVIDVELGHQFIEKSKNGDKLSLVLYECIKNIVSKHHTCVVGPCIVNRLVVYVCDKKSPDTEKQKQKILKLCNLIIKNIKEQLNIVVYIGVGGIYGIEQLYLSYEEAIKSLRYKRDDFRESIHIADIEDKMTIVHDSYIELERLLIESVKTGQSDSMDYFTSLLDMLKVLSLEDRKNKIIELLILACHSARIEGPNEGTFLDYLSYIEELRDIQETNLDGWAYRKLQYLIKTIRLRKTAKVPYVIHSAIAFIEKHYTESISLEEVANHVGLTPQYFSTYFKEEMDCNLIDYITKLRIEKAKEIIRNSQMSVQEICFIVGYHDPNYFSRIFKKYVGVTPTKYKKEYGGV</sequence>
<dbReference type="Pfam" id="PF00072">
    <property type="entry name" value="Response_reg"/>
    <property type="match status" value="1"/>
</dbReference>
<dbReference type="SUPFAM" id="SSF52172">
    <property type="entry name" value="CheY-like"/>
    <property type="match status" value="1"/>
</dbReference>
<evidence type="ECO:0000313" key="10">
    <source>
        <dbReference type="Proteomes" id="UP000273083"/>
    </source>
</evidence>
<keyword evidence="4" id="KW-0804">Transcription</keyword>
<comment type="function">
    <text evidence="5">May play the central regulatory role in sporulation. It may be an element of the effector pathway responsible for the activation of sporulation genes in response to nutritional stress. Spo0A may act in concert with spo0H (a sigma factor) to control the expression of some genes that are critical to the sporulation process.</text>
</comment>
<evidence type="ECO:0000256" key="5">
    <source>
        <dbReference type="ARBA" id="ARBA00024867"/>
    </source>
</evidence>
<dbReference type="SMART" id="SM00342">
    <property type="entry name" value="HTH_ARAC"/>
    <property type="match status" value="1"/>
</dbReference>
<dbReference type="Gene3D" id="1.10.10.60">
    <property type="entry name" value="Homeodomain-like"/>
    <property type="match status" value="2"/>
</dbReference>
<dbReference type="InterPro" id="IPR020449">
    <property type="entry name" value="Tscrpt_reg_AraC-type_HTH"/>
</dbReference>
<evidence type="ECO:0000256" key="3">
    <source>
        <dbReference type="ARBA" id="ARBA00023125"/>
    </source>
</evidence>
<protein>
    <recommendedName>
        <fullName evidence="1">Stage 0 sporulation protein A homolog</fullName>
    </recommendedName>
</protein>
<gene>
    <name evidence="9" type="ORF">EDD66_101422</name>
</gene>
<comment type="caution">
    <text evidence="9">The sequence shown here is derived from an EMBL/GenBank/DDBJ whole genome shotgun (WGS) entry which is preliminary data.</text>
</comment>
<dbReference type="SUPFAM" id="SSF46689">
    <property type="entry name" value="Homeodomain-like"/>
    <property type="match status" value="2"/>
</dbReference>
<dbReference type="EMBL" id="RJVG01000001">
    <property type="protein sequence ID" value="ROR31803.1"/>
    <property type="molecule type" value="Genomic_DNA"/>
</dbReference>
<dbReference type="PROSITE" id="PS50110">
    <property type="entry name" value="RESPONSE_REGULATORY"/>
    <property type="match status" value="1"/>
</dbReference>
<dbReference type="SMART" id="SM00448">
    <property type="entry name" value="REC"/>
    <property type="match status" value="1"/>
</dbReference>
<feature type="domain" description="HTH araC/xylS-type" evidence="7">
    <location>
        <begin position="424"/>
        <end position="522"/>
    </location>
</feature>
<dbReference type="PROSITE" id="PS01124">
    <property type="entry name" value="HTH_ARAC_FAMILY_2"/>
    <property type="match status" value="1"/>
</dbReference>
<dbReference type="RefSeq" id="WP_123607890.1">
    <property type="nucleotide sequence ID" value="NZ_RJVG01000001.1"/>
</dbReference>
<evidence type="ECO:0000256" key="6">
    <source>
        <dbReference type="PROSITE-ProRule" id="PRU00169"/>
    </source>
</evidence>
<keyword evidence="3" id="KW-0238">DNA-binding</keyword>
<evidence type="ECO:0000259" key="8">
    <source>
        <dbReference type="PROSITE" id="PS50110"/>
    </source>
</evidence>
<dbReference type="PRINTS" id="PR00032">
    <property type="entry name" value="HTHARAC"/>
</dbReference>
<evidence type="ECO:0000313" key="9">
    <source>
        <dbReference type="EMBL" id="ROR31803.1"/>
    </source>
</evidence>
<dbReference type="InterPro" id="IPR011006">
    <property type="entry name" value="CheY-like_superfamily"/>
</dbReference>
<proteinExistence type="predicted"/>
<dbReference type="PANTHER" id="PTHR43280">
    <property type="entry name" value="ARAC-FAMILY TRANSCRIPTIONAL REGULATOR"/>
    <property type="match status" value="1"/>
</dbReference>
<feature type="domain" description="Response regulatory" evidence="8">
    <location>
        <begin position="3"/>
        <end position="120"/>
    </location>
</feature>
<dbReference type="Proteomes" id="UP000273083">
    <property type="component" value="Unassembled WGS sequence"/>
</dbReference>
<organism evidence="9 10">
    <name type="scientific">Mobilisporobacter senegalensis</name>
    <dbReference type="NCBI Taxonomy" id="1329262"/>
    <lineage>
        <taxon>Bacteria</taxon>
        <taxon>Bacillati</taxon>
        <taxon>Bacillota</taxon>
        <taxon>Clostridia</taxon>
        <taxon>Lachnospirales</taxon>
        <taxon>Lachnospiraceae</taxon>
        <taxon>Mobilisporobacter</taxon>
    </lineage>
</organism>
<dbReference type="GO" id="GO:0000160">
    <property type="term" value="P:phosphorelay signal transduction system"/>
    <property type="evidence" value="ECO:0007669"/>
    <property type="project" value="InterPro"/>
</dbReference>
<evidence type="ECO:0000256" key="4">
    <source>
        <dbReference type="ARBA" id="ARBA00023163"/>
    </source>
</evidence>
<dbReference type="Pfam" id="PF12833">
    <property type="entry name" value="HTH_18"/>
    <property type="match status" value="1"/>
</dbReference>
<feature type="modified residue" description="4-aspartylphosphate" evidence="6">
    <location>
        <position position="55"/>
    </location>
</feature>
<dbReference type="InterPro" id="IPR018060">
    <property type="entry name" value="HTH_AraC"/>
</dbReference>
<dbReference type="GO" id="GO:0003700">
    <property type="term" value="F:DNA-binding transcription factor activity"/>
    <property type="evidence" value="ECO:0007669"/>
    <property type="project" value="InterPro"/>
</dbReference>
<reference evidence="9 10" key="1">
    <citation type="submission" date="2018-11" db="EMBL/GenBank/DDBJ databases">
        <title>Genomic Encyclopedia of Type Strains, Phase IV (KMG-IV): sequencing the most valuable type-strain genomes for metagenomic binning, comparative biology and taxonomic classification.</title>
        <authorList>
            <person name="Goeker M."/>
        </authorList>
    </citation>
    <scope>NUCLEOTIDE SEQUENCE [LARGE SCALE GENOMIC DNA]</scope>
    <source>
        <strain evidence="9 10">DSM 26537</strain>
    </source>
</reference>
<dbReference type="OrthoDB" id="9794370at2"/>
<dbReference type="InterPro" id="IPR009057">
    <property type="entry name" value="Homeodomain-like_sf"/>
</dbReference>
<keyword evidence="10" id="KW-1185">Reference proteome</keyword>
<dbReference type="InterPro" id="IPR001789">
    <property type="entry name" value="Sig_transdc_resp-reg_receiver"/>
</dbReference>
<dbReference type="PROSITE" id="PS00041">
    <property type="entry name" value="HTH_ARAC_FAMILY_1"/>
    <property type="match status" value="1"/>
</dbReference>